<proteinExistence type="predicted"/>
<gene>
    <name evidence="2" type="ORF">GCM10017567_41390</name>
</gene>
<sequence length="133" mass="14250">MRRQSGEPTAREWSQARRRKASLRRARHPAQKWTKGKMVVARPLSGRPGSGRATAQVARVGLWSSPEGAPPTTATHRRRPPVVAGPSPEGAPPMGPRHYRGSQQKPHPGIRATTGSRPKPLTAVGGEPAGLDP</sequence>
<feature type="compositionally biased region" description="Basic residues" evidence="1">
    <location>
        <begin position="16"/>
        <end position="30"/>
    </location>
</feature>
<protein>
    <submittedName>
        <fullName evidence="2">Uncharacterized protein</fullName>
    </submittedName>
</protein>
<reference evidence="3" key="1">
    <citation type="journal article" date="2019" name="Int. J. Syst. Evol. Microbiol.">
        <title>The Global Catalogue of Microorganisms (GCM) 10K type strain sequencing project: providing services to taxonomists for standard genome sequencing and annotation.</title>
        <authorList>
            <consortium name="The Broad Institute Genomics Platform"/>
            <consortium name="The Broad Institute Genome Sequencing Center for Infectious Disease"/>
            <person name="Wu L."/>
            <person name="Ma J."/>
        </authorList>
    </citation>
    <scope>NUCLEOTIDE SEQUENCE [LARGE SCALE GENOMIC DNA]</scope>
    <source>
        <strain evidence="3">CGMCC 4.7680</strain>
    </source>
</reference>
<organism evidence="2 3">
    <name type="scientific">Amycolatopsis bullii</name>
    <dbReference type="NCBI Taxonomy" id="941987"/>
    <lineage>
        <taxon>Bacteria</taxon>
        <taxon>Bacillati</taxon>
        <taxon>Actinomycetota</taxon>
        <taxon>Actinomycetes</taxon>
        <taxon>Pseudonocardiales</taxon>
        <taxon>Pseudonocardiaceae</taxon>
        <taxon>Amycolatopsis</taxon>
    </lineage>
</organism>
<dbReference type="EMBL" id="BNAW01000017">
    <property type="protein sequence ID" value="GHG18676.1"/>
    <property type="molecule type" value="Genomic_DNA"/>
</dbReference>
<dbReference type="Proteomes" id="UP000649955">
    <property type="component" value="Unassembled WGS sequence"/>
</dbReference>
<evidence type="ECO:0000313" key="3">
    <source>
        <dbReference type="Proteomes" id="UP000649955"/>
    </source>
</evidence>
<evidence type="ECO:0000313" key="2">
    <source>
        <dbReference type="EMBL" id="GHG18676.1"/>
    </source>
</evidence>
<name>A0ABQ3KE90_9PSEU</name>
<comment type="caution">
    <text evidence="2">The sequence shown here is derived from an EMBL/GenBank/DDBJ whole genome shotgun (WGS) entry which is preliminary data.</text>
</comment>
<feature type="region of interest" description="Disordered" evidence="1">
    <location>
        <begin position="61"/>
        <end position="133"/>
    </location>
</feature>
<feature type="region of interest" description="Disordered" evidence="1">
    <location>
        <begin position="1"/>
        <end position="36"/>
    </location>
</feature>
<evidence type="ECO:0000256" key="1">
    <source>
        <dbReference type="SAM" id="MobiDB-lite"/>
    </source>
</evidence>
<keyword evidence="3" id="KW-1185">Reference proteome</keyword>
<accession>A0ABQ3KE90</accession>